<sequence>MKYINFYSCCHISKGYINSCIFDLERSIFFTIPSYYYDYFSGEVNIEYSLLDPFYKDDTDLHELIVFLFENKFIYYSNIEIKSKENLEFITPFKIEDIIIDAKTGTDLLEKIKSVDLIIENIQIRIFGDYNLSDLQKSIAHLSIIGINNIEIVLNYIESILINDLVEFYNSNNCISRIVIAGFHKFKKIKDYSIFCIPTKILSCNQCGIINEQLFLPNQRTYLSSLGSNSCLSKKIAIDINNNIKNCPSMPQSFGTIKENTLSEILNHNELKKYWNLTKDSINVCKDCEFRYICTDCRAYTERSHFDKSGLDISKPLKCGYNPYTGEWQNWSSSPLKQRAIEFYNL</sequence>
<reference evidence="2 3" key="1">
    <citation type="submission" date="2016-11" db="EMBL/GenBank/DDBJ databases">
        <title>Genome sequence and comparative genomic analysis of clinical strain Elizabethkingia meningoseptica 61421 PRCM.</title>
        <authorList>
            <person name="Wang M."/>
            <person name="Hu S."/>
            <person name="Cao L."/>
            <person name="Jiang T."/>
            <person name="Zhou Y."/>
            <person name="Ming D."/>
        </authorList>
    </citation>
    <scope>NUCLEOTIDE SEQUENCE [LARGE SCALE GENOMIC DNA]</scope>
    <source>
        <strain evidence="2 3">61421 PRCM</strain>
    </source>
</reference>
<dbReference type="InterPro" id="IPR023885">
    <property type="entry name" value="4Fe4S-binding_SPASM_dom"/>
</dbReference>
<organism evidence="2 3">
    <name type="scientific">Elizabethkingia meningoseptica</name>
    <name type="common">Chryseobacterium meningosepticum</name>
    <dbReference type="NCBI Taxonomy" id="238"/>
    <lineage>
        <taxon>Bacteria</taxon>
        <taxon>Pseudomonadati</taxon>
        <taxon>Bacteroidota</taxon>
        <taxon>Flavobacteriia</taxon>
        <taxon>Flavobacteriales</taxon>
        <taxon>Weeksellaceae</taxon>
        <taxon>Elizabethkingia</taxon>
    </lineage>
</organism>
<name>A0A1T3IK11_ELIME</name>
<proteinExistence type="predicted"/>
<dbReference type="InterPro" id="IPR058240">
    <property type="entry name" value="rSAM_sf"/>
</dbReference>
<evidence type="ECO:0000313" key="3">
    <source>
        <dbReference type="Proteomes" id="UP000188947"/>
    </source>
</evidence>
<dbReference type="Pfam" id="PF13186">
    <property type="entry name" value="SPASM"/>
    <property type="match status" value="1"/>
</dbReference>
<protein>
    <submittedName>
        <fullName evidence="2">Grasp-with-spasm system SPASM domain peptide maturase</fullName>
    </submittedName>
</protein>
<accession>A0A1T3IK11</accession>
<feature type="domain" description="4Fe4S-binding SPASM" evidence="1">
    <location>
        <begin position="232"/>
        <end position="289"/>
    </location>
</feature>
<dbReference type="InterPro" id="IPR013785">
    <property type="entry name" value="Aldolase_TIM"/>
</dbReference>
<dbReference type="InterPro" id="IPR026497">
    <property type="entry name" value="GRASP-with-SPASM"/>
</dbReference>
<dbReference type="SUPFAM" id="SSF102114">
    <property type="entry name" value="Radical SAM enzymes"/>
    <property type="match status" value="1"/>
</dbReference>
<dbReference type="NCBIfam" id="TIGR04193">
    <property type="entry name" value="SPASM_w_grasp"/>
    <property type="match status" value="1"/>
</dbReference>
<dbReference type="AlphaFoldDB" id="A0A1T3IK11"/>
<dbReference type="Gene3D" id="3.20.20.70">
    <property type="entry name" value="Aldolase class I"/>
    <property type="match status" value="1"/>
</dbReference>
<dbReference type="RefSeq" id="WP_069213772.1">
    <property type="nucleotide sequence ID" value="NZ_CP016378.1"/>
</dbReference>
<dbReference type="EMBL" id="MPOG01000016">
    <property type="protein sequence ID" value="OOH93688.1"/>
    <property type="molecule type" value="Genomic_DNA"/>
</dbReference>
<keyword evidence="3" id="KW-1185">Reference proteome</keyword>
<dbReference type="STRING" id="238.BBD35_08980"/>
<gene>
    <name evidence="2" type="ORF">BMF97_14760</name>
</gene>
<dbReference type="Proteomes" id="UP000188947">
    <property type="component" value="Unassembled WGS sequence"/>
</dbReference>
<dbReference type="OrthoDB" id="1073749at2"/>
<comment type="caution">
    <text evidence="2">The sequence shown here is derived from an EMBL/GenBank/DDBJ whole genome shotgun (WGS) entry which is preliminary data.</text>
</comment>
<dbReference type="NCBIfam" id="TIGR04085">
    <property type="entry name" value="rSAM_more_4Fe4S"/>
    <property type="match status" value="1"/>
</dbReference>
<evidence type="ECO:0000259" key="1">
    <source>
        <dbReference type="Pfam" id="PF13186"/>
    </source>
</evidence>
<evidence type="ECO:0000313" key="2">
    <source>
        <dbReference type="EMBL" id="OOH93688.1"/>
    </source>
</evidence>